<evidence type="ECO:0000313" key="7">
    <source>
        <dbReference type="EMBL" id="AGH16898.1"/>
    </source>
</evidence>
<feature type="binding site" evidence="5">
    <location>
        <position position="297"/>
    </location>
    <ligand>
        <name>S-adenosyl-L-methionine</name>
        <dbReference type="ChEBI" id="CHEBI:59789"/>
    </ligand>
</feature>
<dbReference type="GeneID" id="93076896"/>
<gene>
    <name evidence="7" type="ORF">WSI_02640</name>
</gene>
<dbReference type="InterPro" id="IPR006027">
    <property type="entry name" value="NusB_RsmB_TIM44"/>
</dbReference>
<dbReference type="InterPro" id="IPR023267">
    <property type="entry name" value="RCMT"/>
</dbReference>
<sequence>MKSGMNARLVSSHLLSCVMRKRISLTCLLDLEYGDSAFRLLSQRDQILVRAIVNVTLRFLPRIDAVLDFVLISSLPRKKYSLQQLLRVSVAQILYLDVADYAVVDLAVEQAKRDKENRHFAKLVNSILRRVSREKIELLQRIAGISIIPEWFKERLENFYGKERVLAISDACISPLYIDLTVKFDIETWAHKLNAVMLPTGGIRLKELPESIVSLPGFAEGVWWVQDASASIPVQLFGTLNNLSVLDLCAAPGGKTAQLIVSGAKVTALDVSKRRLEKLRCNLDRLHLYAEDIIEMDAFDYCPKKLFDAVLVDAPCSSTGTIRRHPDVLWTRDTDDIVKSACFQRKLLLQGISFVKPGGIVVFSNCSLDKQDSEEVVQKVLRSSPIPVELVPLNSAYWKSIDMAMALSPEGWIRITPDMLEKIDGVSSGMDGFFAVALRRLIQPK</sequence>
<evidence type="ECO:0000256" key="4">
    <source>
        <dbReference type="ARBA" id="ARBA00022884"/>
    </source>
</evidence>
<evidence type="ECO:0000256" key="3">
    <source>
        <dbReference type="ARBA" id="ARBA00022691"/>
    </source>
</evidence>
<dbReference type="Gene3D" id="3.40.50.150">
    <property type="entry name" value="Vaccinia Virus protein VP39"/>
    <property type="match status" value="1"/>
</dbReference>
<feature type="domain" description="SAM-dependent MTase RsmB/NOP-type" evidence="6">
    <location>
        <begin position="140"/>
        <end position="441"/>
    </location>
</feature>
<evidence type="ECO:0000256" key="5">
    <source>
        <dbReference type="PROSITE-ProRule" id="PRU01023"/>
    </source>
</evidence>
<accession>A0ABM5NFF5</accession>
<dbReference type="SUPFAM" id="SSF53335">
    <property type="entry name" value="S-adenosyl-L-methionine-dependent methyltransferases"/>
    <property type="match status" value="1"/>
</dbReference>
<dbReference type="InterPro" id="IPR049560">
    <property type="entry name" value="MeTrfase_RsmB-F_NOP2_cat"/>
</dbReference>
<evidence type="ECO:0000259" key="6">
    <source>
        <dbReference type="PROSITE" id="PS51686"/>
    </source>
</evidence>
<keyword evidence="4 5" id="KW-0694">RNA-binding</keyword>
<dbReference type="PRINTS" id="PR02008">
    <property type="entry name" value="RCMTFAMILY"/>
</dbReference>
<proteinExistence type="inferred from homology"/>
<dbReference type="PANTHER" id="PTHR22807:SF61">
    <property type="entry name" value="NOL1_NOP2_SUN FAMILY PROTEIN _ ANTITERMINATION NUSB DOMAIN-CONTAINING PROTEIN"/>
    <property type="match status" value="1"/>
</dbReference>
<keyword evidence="2 5" id="KW-0808">Transferase</keyword>
<feature type="active site" description="Nucleophile" evidence="5">
    <location>
        <position position="366"/>
    </location>
</feature>
<dbReference type="Pfam" id="PF01029">
    <property type="entry name" value="NusB"/>
    <property type="match status" value="1"/>
</dbReference>
<organism evidence="7 8">
    <name type="scientific">Candidatus Liberibacter asiaticus str. gxpsy</name>
    <dbReference type="NCBI Taxonomy" id="1174529"/>
    <lineage>
        <taxon>Bacteria</taxon>
        <taxon>Pseudomonadati</taxon>
        <taxon>Pseudomonadota</taxon>
        <taxon>Alphaproteobacteria</taxon>
        <taxon>Hyphomicrobiales</taxon>
        <taxon>Rhizobiaceae</taxon>
        <taxon>Liberibacter</taxon>
    </lineage>
</organism>
<keyword evidence="1 5" id="KW-0489">Methyltransferase</keyword>
<dbReference type="CDD" id="cd02440">
    <property type="entry name" value="AdoMet_MTases"/>
    <property type="match status" value="1"/>
</dbReference>
<dbReference type="InterPro" id="IPR001678">
    <property type="entry name" value="MeTrfase_RsmB-F_NOP2_dom"/>
</dbReference>
<feature type="binding site" evidence="5">
    <location>
        <begin position="249"/>
        <end position="255"/>
    </location>
    <ligand>
        <name>S-adenosyl-L-methionine</name>
        <dbReference type="ChEBI" id="CHEBI:59789"/>
    </ligand>
</feature>
<feature type="binding site" evidence="5">
    <location>
        <position position="313"/>
    </location>
    <ligand>
        <name>S-adenosyl-L-methionine</name>
        <dbReference type="ChEBI" id="CHEBI:59789"/>
    </ligand>
</feature>
<evidence type="ECO:0000256" key="1">
    <source>
        <dbReference type="ARBA" id="ARBA00022603"/>
    </source>
</evidence>
<keyword evidence="8" id="KW-1185">Reference proteome</keyword>
<dbReference type="InterPro" id="IPR035926">
    <property type="entry name" value="NusB-like_sf"/>
</dbReference>
<dbReference type="EMBL" id="CP004005">
    <property type="protein sequence ID" value="AGH16898.1"/>
    <property type="molecule type" value="Genomic_DNA"/>
</dbReference>
<dbReference type="Gene3D" id="1.10.940.10">
    <property type="entry name" value="NusB-like"/>
    <property type="match status" value="1"/>
</dbReference>
<dbReference type="PROSITE" id="PS51686">
    <property type="entry name" value="SAM_MT_RSMB_NOP"/>
    <property type="match status" value="1"/>
</dbReference>
<comment type="similarity">
    <text evidence="5">Belongs to the class I-like SAM-binding methyltransferase superfamily. RsmB/NOP family.</text>
</comment>
<dbReference type="Pfam" id="PF01189">
    <property type="entry name" value="Methyltr_RsmB-F"/>
    <property type="match status" value="1"/>
</dbReference>
<name>A0ABM5NFF5_LIBAS</name>
<protein>
    <submittedName>
        <fullName evidence="7">Fmu (Sun) domain-containing protein</fullName>
    </submittedName>
</protein>
<dbReference type="SUPFAM" id="SSF48013">
    <property type="entry name" value="NusB-like"/>
    <property type="match status" value="1"/>
</dbReference>
<dbReference type="RefSeq" id="WP_015452495.1">
    <property type="nucleotide sequence ID" value="NC_020549.1"/>
</dbReference>
<reference evidence="7 8" key="1">
    <citation type="journal article" date="2013" name="Genome Announc.">
        <title>Complete Genome Sequence of a Chinese Strain of 'Candidatus Liberibacter asiaticus'.</title>
        <authorList>
            <person name="Lin H."/>
            <person name="Han C.S."/>
            <person name="Liu B."/>
            <person name="Lou B."/>
            <person name="Bai X."/>
            <person name="Deng C."/>
            <person name="Civerolo E.L."/>
            <person name="Gupta G."/>
        </authorList>
    </citation>
    <scope>NUCLEOTIDE SEQUENCE [LARGE SCALE GENOMIC DNA]</scope>
    <source>
        <strain evidence="8">gxpsy</strain>
    </source>
</reference>
<dbReference type="Proteomes" id="UP000011820">
    <property type="component" value="Chromosome"/>
</dbReference>
<feature type="binding site" evidence="5">
    <location>
        <position position="270"/>
    </location>
    <ligand>
        <name>S-adenosyl-L-methionine</name>
        <dbReference type="ChEBI" id="CHEBI:59789"/>
    </ligand>
</feature>
<evidence type="ECO:0000313" key="8">
    <source>
        <dbReference type="Proteomes" id="UP000011820"/>
    </source>
</evidence>
<evidence type="ECO:0000256" key="2">
    <source>
        <dbReference type="ARBA" id="ARBA00022679"/>
    </source>
</evidence>
<dbReference type="InterPro" id="IPR029063">
    <property type="entry name" value="SAM-dependent_MTases_sf"/>
</dbReference>
<keyword evidence="3 5" id="KW-0949">S-adenosyl-L-methionine</keyword>
<dbReference type="PANTHER" id="PTHR22807">
    <property type="entry name" value="NOP2 YEAST -RELATED NOL1/NOP2/FMU SUN DOMAIN-CONTAINING"/>
    <property type="match status" value="1"/>
</dbReference>